<sequence length="81" mass="9107">YHKLRKMLAEDGLAPGAPGLLRYHWYDSPNIRFLTIADFEAFCVEAGLTIHRMIAMDTEEGGEVNDDPNLNADLAIFVLSR</sequence>
<gene>
    <name evidence="1" type="ORF">S01H1_44617</name>
</gene>
<evidence type="ECO:0000313" key="1">
    <source>
        <dbReference type="EMBL" id="GAG08817.1"/>
    </source>
</evidence>
<name>X0VBY1_9ZZZZ</name>
<proteinExistence type="predicted"/>
<dbReference type="EMBL" id="BARS01028465">
    <property type="protein sequence ID" value="GAG08817.1"/>
    <property type="molecule type" value="Genomic_DNA"/>
</dbReference>
<organism evidence="1">
    <name type="scientific">marine sediment metagenome</name>
    <dbReference type="NCBI Taxonomy" id="412755"/>
    <lineage>
        <taxon>unclassified sequences</taxon>
        <taxon>metagenomes</taxon>
        <taxon>ecological metagenomes</taxon>
    </lineage>
</organism>
<dbReference type="InterPro" id="IPR010743">
    <property type="entry name" value="Methionine_synth_MetW"/>
</dbReference>
<reference evidence="1" key="1">
    <citation type="journal article" date="2014" name="Front. Microbiol.">
        <title>High frequency of phylogenetically diverse reductive dehalogenase-homologous genes in deep subseafloor sedimentary metagenomes.</title>
        <authorList>
            <person name="Kawai M."/>
            <person name="Futagami T."/>
            <person name="Toyoda A."/>
            <person name="Takaki Y."/>
            <person name="Nishi S."/>
            <person name="Hori S."/>
            <person name="Arai W."/>
            <person name="Tsubouchi T."/>
            <person name="Morono Y."/>
            <person name="Uchiyama I."/>
            <person name="Ito T."/>
            <person name="Fujiyama A."/>
            <person name="Inagaki F."/>
            <person name="Takami H."/>
        </authorList>
    </citation>
    <scope>NUCLEOTIDE SEQUENCE</scope>
    <source>
        <strain evidence="1">Expedition CK06-06</strain>
    </source>
</reference>
<evidence type="ECO:0008006" key="2">
    <source>
        <dbReference type="Google" id="ProtNLM"/>
    </source>
</evidence>
<comment type="caution">
    <text evidence="1">The sequence shown here is derived from an EMBL/GenBank/DDBJ whole genome shotgun (WGS) entry which is preliminary data.</text>
</comment>
<accession>X0VBY1</accession>
<dbReference type="AlphaFoldDB" id="X0VBY1"/>
<dbReference type="Pfam" id="PF07021">
    <property type="entry name" value="MetW"/>
    <property type="match status" value="1"/>
</dbReference>
<protein>
    <recommendedName>
        <fullName evidence="2">SAM-dependent methyltransferase</fullName>
    </recommendedName>
</protein>
<feature type="non-terminal residue" evidence="1">
    <location>
        <position position="1"/>
    </location>
</feature>